<evidence type="ECO:0000256" key="1">
    <source>
        <dbReference type="PROSITE-ProRule" id="PRU00108"/>
    </source>
</evidence>
<dbReference type="KEGG" id="ssl:SS1G_04303"/>
<feature type="region of interest" description="Disordered" evidence="3">
    <location>
        <begin position="527"/>
        <end position="575"/>
    </location>
</feature>
<feature type="compositionally biased region" description="Low complexity" evidence="3">
    <location>
        <begin position="561"/>
        <end position="575"/>
    </location>
</feature>
<proteinExistence type="predicted"/>
<dbReference type="InterPro" id="IPR001356">
    <property type="entry name" value="HD"/>
</dbReference>
<feature type="region of interest" description="Disordered" evidence="3">
    <location>
        <begin position="399"/>
        <end position="435"/>
    </location>
</feature>
<keyword evidence="1 2" id="KW-0371">Homeobox</keyword>
<dbReference type="OMA" id="SKLNICH"/>
<feature type="compositionally biased region" description="Polar residues" evidence="3">
    <location>
        <begin position="399"/>
        <end position="412"/>
    </location>
</feature>
<feature type="compositionally biased region" description="Basic residues" evidence="3">
    <location>
        <begin position="466"/>
        <end position="484"/>
    </location>
</feature>
<dbReference type="SUPFAM" id="SSF46689">
    <property type="entry name" value="Homeodomain-like"/>
    <property type="match status" value="1"/>
</dbReference>
<feature type="region of interest" description="Disordered" evidence="3">
    <location>
        <begin position="355"/>
        <end position="387"/>
    </location>
</feature>
<dbReference type="CDD" id="cd00086">
    <property type="entry name" value="homeodomain"/>
    <property type="match status" value="1"/>
</dbReference>
<feature type="region of interest" description="Disordered" evidence="3">
    <location>
        <begin position="448"/>
        <end position="487"/>
    </location>
</feature>
<sequence length="710" mass="78622">MPKDTQHVQFLNDYYNRLVDPNDLMKTTQEISDDCNKAHLPPTTQGIDGVDSQIVGRHMSECRKRAANQARAKRNTPEQTQILEAAYALDHYPPPGIKMILMWKTGLSYRKVKNWFEHKAKVLKMTGRGRTHPKSKNSRHAIRMWKAYDEDREGYVQKLLNGSICPVTGADLTRQMGNNAPVNGAMNNVNSQLGLGLMASGSNIGFRFNYENGQGSFQAMEALPHNLMNRHGQTEFQNAPAPQHYQMNSHGQNGFQRMQVPQPNQVNQQAQHGSQKMPMYTQAQSQMYSMPLAQFMNLGNNGLTAGQSYPANGNQQADQQIAQPGANILNPILRHPQPGLLNGINKPASYHHIGGMSGWSSIPTGQPAPQNYQTSRGPQGQGQEQYAPPCSQVLASQAEQLPNKSLSQTATPSRKRKPAPVENETDSDKHSMKRPCHVLMSQAIASAGKRKFTPAKGEVEKIERPKKQHKSMRQVSRTKGRMKPKPSPEFLAQLTNIAEGVYQEHTFMAASNTGMSFNNGDMNRWSPNQSPTRHNGYGKNYDGKTNGARETTPAISPATISTPDIDPSLLDPLLFSDNERKSGEAHAAANQDPHTYVPQQQFTQDAQKEDNSAVEGKVQSPTAHNASSQDGIWEAELPAQYLPAPKDSPYEQNGVQELELQDQVPSTLEYSVNAQDVDNSDNLLLSMEESAFRGSIPMAGGFDFKSFLRT</sequence>
<evidence type="ECO:0000313" key="6">
    <source>
        <dbReference type="Proteomes" id="UP000177798"/>
    </source>
</evidence>
<dbReference type="OrthoDB" id="6159439at2759"/>
<dbReference type="GO" id="GO:0003677">
    <property type="term" value="F:DNA binding"/>
    <property type="evidence" value="ECO:0007669"/>
    <property type="project" value="UniProtKB-UniRule"/>
</dbReference>
<evidence type="ECO:0000259" key="4">
    <source>
        <dbReference type="PROSITE" id="PS50071"/>
    </source>
</evidence>
<gene>
    <name evidence="5" type="ORF">sscle_02g017820</name>
</gene>
<dbReference type="PROSITE" id="PS50071">
    <property type="entry name" value="HOMEOBOX_2"/>
    <property type="match status" value="1"/>
</dbReference>
<feature type="compositionally biased region" description="Polar residues" evidence="3">
    <location>
        <begin position="619"/>
        <end position="630"/>
    </location>
</feature>
<reference evidence="6" key="1">
    <citation type="journal article" date="2017" name="Genome Biol. Evol.">
        <title>The complete genome sequence of the phytopathogenic fungus Sclerotinia sclerotiorum reveals insights into the genome architecture of broad host range pathogens.</title>
        <authorList>
            <person name="Derbyshire M."/>
            <person name="Denton-Giles M."/>
            <person name="Hegedus D."/>
            <person name="Seifbarghy S."/>
            <person name="Rollins J."/>
            <person name="van Kan J."/>
            <person name="Seidl M.F."/>
            <person name="Faino L."/>
            <person name="Mbengue M."/>
            <person name="Navaud O."/>
            <person name="Raffaele S."/>
            <person name="Hammond-Kosack K."/>
            <person name="Heard S."/>
            <person name="Oliver R."/>
        </authorList>
    </citation>
    <scope>NUCLEOTIDE SEQUENCE [LARGE SCALE GENOMIC DNA]</scope>
    <source>
        <strain evidence="6">ATCC 18683 / 1980 / Ss-1</strain>
    </source>
</reference>
<dbReference type="RefSeq" id="XP_001594496.1">
    <property type="nucleotide sequence ID" value="XM_001594446.1"/>
</dbReference>
<dbReference type="GO" id="GO:0005634">
    <property type="term" value="C:nucleus"/>
    <property type="evidence" value="ECO:0007669"/>
    <property type="project" value="UniProtKB-SubCell"/>
</dbReference>
<feature type="domain" description="Homeobox" evidence="4">
    <location>
        <begin position="66"/>
        <end position="126"/>
    </location>
</feature>
<organism evidence="5 6">
    <name type="scientific">Sclerotinia sclerotiorum (strain ATCC 18683 / 1980 / Ss-1)</name>
    <name type="common">White mold</name>
    <name type="synonym">Whetzelinia sclerotiorum</name>
    <dbReference type="NCBI Taxonomy" id="665079"/>
    <lineage>
        <taxon>Eukaryota</taxon>
        <taxon>Fungi</taxon>
        <taxon>Dikarya</taxon>
        <taxon>Ascomycota</taxon>
        <taxon>Pezizomycotina</taxon>
        <taxon>Leotiomycetes</taxon>
        <taxon>Helotiales</taxon>
        <taxon>Sclerotiniaceae</taxon>
        <taxon>Sclerotinia</taxon>
    </lineage>
</organism>
<dbReference type="SMART" id="SM00389">
    <property type="entry name" value="HOX"/>
    <property type="match status" value="1"/>
</dbReference>
<protein>
    <recommendedName>
        <fullName evidence="4">Homeobox domain-containing protein</fullName>
    </recommendedName>
</protein>
<dbReference type="Proteomes" id="UP000177798">
    <property type="component" value="Chromosome 2"/>
</dbReference>
<dbReference type="Pfam" id="PF00046">
    <property type="entry name" value="Homeodomain"/>
    <property type="match status" value="1"/>
</dbReference>
<keyword evidence="1 2" id="KW-0539">Nucleus</keyword>
<dbReference type="EMBL" id="CP017815">
    <property type="protein sequence ID" value="APA07012.1"/>
    <property type="molecule type" value="Genomic_DNA"/>
</dbReference>
<evidence type="ECO:0000256" key="2">
    <source>
        <dbReference type="RuleBase" id="RU000682"/>
    </source>
</evidence>
<feature type="DNA-binding region" description="Homeobox" evidence="1">
    <location>
        <begin position="68"/>
        <end position="127"/>
    </location>
</feature>
<feature type="compositionally biased region" description="Polar residues" evidence="3">
    <location>
        <begin position="358"/>
        <end position="384"/>
    </location>
</feature>
<evidence type="ECO:0000313" key="5">
    <source>
        <dbReference type="EMBL" id="APA07012.1"/>
    </source>
</evidence>
<dbReference type="AlphaFoldDB" id="A0A1D9PWT8"/>
<dbReference type="Gene3D" id="1.10.10.60">
    <property type="entry name" value="Homeodomain-like"/>
    <property type="match status" value="1"/>
</dbReference>
<comment type="subcellular location">
    <subcellularLocation>
        <location evidence="1 2">Nucleus</location>
    </subcellularLocation>
</comment>
<accession>A0A1D9PWT8</accession>
<name>A0A1D9PWT8_SCLS1</name>
<feature type="region of interest" description="Disordered" evidence="3">
    <location>
        <begin position="603"/>
        <end position="632"/>
    </location>
</feature>
<evidence type="ECO:0000256" key="3">
    <source>
        <dbReference type="SAM" id="MobiDB-lite"/>
    </source>
</evidence>
<keyword evidence="1 2" id="KW-0238">DNA-binding</keyword>
<dbReference type="InterPro" id="IPR009057">
    <property type="entry name" value="Homeodomain-like_sf"/>
</dbReference>
<dbReference type="VEuPathDB" id="FungiDB:sscle_02g017820"/>